<sequence length="117" mass="13258">MAWIVLDKKVHHIVQILNGIIGKPPDEIQPGRHAKAYGTFHRPVYLPHRLTLIHAVQYVLVEAFTPIVDVFTSCPLHDAQVFVCGKIDSPIAIKFEPGIPFFILYKLFTKIMDPIMA</sequence>
<evidence type="ECO:0000313" key="2">
    <source>
        <dbReference type="EMBL" id="QJA80749.1"/>
    </source>
</evidence>
<proteinExistence type="predicted"/>
<organism evidence="1">
    <name type="scientific">viral metagenome</name>
    <dbReference type="NCBI Taxonomy" id="1070528"/>
    <lineage>
        <taxon>unclassified sequences</taxon>
        <taxon>metagenomes</taxon>
        <taxon>organismal metagenomes</taxon>
    </lineage>
</organism>
<dbReference type="EMBL" id="MT141189">
    <property type="protein sequence ID" value="QJA55916.1"/>
    <property type="molecule type" value="Genomic_DNA"/>
</dbReference>
<gene>
    <name evidence="2" type="ORF">MM415A00662_0004</name>
    <name evidence="1" type="ORF">MM415B01967_0011</name>
</gene>
<reference evidence="1" key="1">
    <citation type="submission" date="2020-03" db="EMBL/GenBank/DDBJ databases">
        <title>The deep terrestrial virosphere.</title>
        <authorList>
            <person name="Holmfeldt K."/>
            <person name="Nilsson E."/>
            <person name="Simone D."/>
            <person name="Lopez-Fernandez M."/>
            <person name="Wu X."/>
            <person name="de Brujin I."/>
            <person name="Lundin D."/>
            <person name="Andersson A."/>
            <person name="Bertilsson S."/>
            <person name="Dopson M."/>
        </authorList>
    </citation>
    <scope>NUCLEOTIDE SEQUENCE</scope>
    <source>
        <strain evidence="2">MM415A00662</strain>
        <strain evidence="1">MM415B01967</strain>
    </source>
</reference>
<dbReference type="EMBL" id="MT142434">
    <property type="protein sequence ID" value="QJA80749.1"/>
    <property type="molecule type" value="Genomic_DNA"/>
</dbReference>
<name>A0A6M3IEP0_9ZZZZ</name>
<protein>
    <submittedName>
        <fullName evidence="1">Uncharacterized protein</fullName>
    </submittedName>
</protein>
<accession>A0A6M3IEP0</accession>
<dbReference type="AlphaFoldDB" id="A0A6M3IEP0"/>
<evidence type="ECO:0000313" key="1">
    <source>
        <dbReference type="EMBL" id="QJA55916.1"/>
    </source>
</evidence>